<dbReference type="InterPro" id="IPR010753">
    <property type="entry name" value="DUF1330"/>
</dbReference>
<evidence type="ECO:0000259" key="1">
    <source>
        <dbReference type="Pfam" id="PF07045"/>
    </source>
</evidence>
<feature type="domain" description="DUF1330" evidence="1">
    <location>
        <begin position="35"/>
        <end position="129"/>
    </location>
</feature>
<dbReference type="PANTHER" id="PTHR41521">
    <property type="match status" value="1"/>
</dbReference>
<dbReference type="SUPFAM" id="SSF54909">
    <property type="entry name" value="Dimeric alpha+beta barrel"/>
    <property type="match status" value="1"/>
</dbReference>
<gene>
    <name evidence="2" type="ORF">MGWOODY_Tha2192</name>
</gene>
<organism evidence="2">
    <name type="scientific">hydrothermal vent metagenome</name>
    <dbReference type="NCBI Taxonomy" id="652676"/>
    <lineage>
        <taxon>unclassified sequences</taxon>
        <taxon>metagenomes</taxon>
        <taxon>ecological metagenomes</taxon>
    </lineage>
</organism>
<protein>
    <recommendedName>
        <fullName evidence="1">DUF1330 domain-containing protein</fullName>
    </recommendedName>
</protein>
<dbReference type="AlphaFoldDB" id="A0A160TCX2"/>
<evidence type="ECO:0000313" key="2">
    <source>
        <dbReference type="EMBL" id="CUS41673.1"/>
    </source>
</evidence>
<sequence>MKFLKWLVVGGISILTQFSYAQEDVIIDQNEKINKAFIILQAEIVDVDMFFNQYAVPAEVEVDFYGGKPLVATFDKEVFEGEWDNNWTIILTFPSLDAAKEWYYSDNYQAVLPYRHAATAFGNMIFFEGTDQSKINWNIRQYKNAEVDLVEPLTLDTEPDYLIAVDANWTSKRGRFQLEAAFDSVDVTGHTMALSYRIITDESLVAQSCRYPLVVSVGDTSGDLKRLGVYSDAERDWTNLEFTLKGRHISQLLESASRVTFDLASPRGGDCGNTRLEVKNLVIR</sequence>
<dbReference type="PANTHER" id="PTHR41521:SF4">
    <property type="entry name" value="BLR0684 PROTEIN"/>
    <property type="match status" value="1"/>
</dbReference>
<dbReference type="EMBL" id="CZQC01000050">
    <property type="protein sequence ID" value="CUS41673.1"/>
    <property type="molecule type" value="Genomic_DNA"/>
</dbReference>
<dbReference type="Pfam" id="PF07045">
    <property type="entry name" value="DUF1330"/>
    <property type="match status" value="1"/>
</dbReference>
<proteinExistence type="predicted"/>
<dbReference type="Gene3D" id="3.30.70.100">
    <property type="match status" value="1"/>
</dbReference>
<reference evidence="2" key="1">
    <citation type="submission" date="2015-10" db="EMBL/GenBank/DDBJ databases">
        <authorList>
            <person name="Gilbert D.G."/>
        </authorList>
    </citation>
    <scope>NUCLEOTIDE SEQUENCE</scope>
</reference>
<dbReference type="InterPro" id="IPR011008">
    <property type="entry name" value="Dimeric_a/b-barrel"/>
</dbReference>
<name>A0A160TCX2_9ZZZZ</name>
<accession>A0A160TCX2</accession>